<dbReference type="KEGG" id="mhu:Mhun_0057"/>
<dbReference type="Pfam" id="PF04322">
    <property type="entry name" value="DUF473"/>
    <property type="match status" value="1"/>
</dbReference>
<gene>
    <name evidence="1" type="ordered locus">Mhun_0057</name>
</gene>
<dbReference type="EMBL" id="CP000254">
    <property type="protein sequence ID" value="ABD39835.1"/>
    <property type="molecule type" value="Genomic_DNA"/>
</dbReference>
<dbReference type="GeneID" id="3924872"/>
<dbReference type="eggNOG" id="arCOG04420">
    <property type="taxonomic scope" value="Archaea"/>
</dbReference>
<dbReference type="InterPro" id="IPR007417">
    <property type="entry name" value="DUF473"/>
</dbReference>
<organism evidence="1 2">
    <name type="scientific">Methanospirillum hungatei JF-1 (strain ATCC 27890 / DSM 864 / NBRC 100397 / JF-1)</name>
    <dbReference type="NCBI Taxonomy" id="323259"/>
    <lineage>
        <taxon>Archaea</taxon>
        <taxon>Methanobacteriati</taxon>
        <taxon>Methanobacteriota</taxon>
        <taxon>Stenosarchaea group</taxon>
        <taxon>Methanomicrobia</taxon>
        <taxon>Methanomicrobiales</taxon>
        <taxon>Methanospirillaceae</taxon>
        <taxon>Methanospirillum</taxon>
    </lineage>
</organism>
<protein>
    <recommendedName>
        <fullName evidence="3">DUF473 domain-containing protein</fullName>
    </recommendedName>
</protein>
<proteinExistence type="predicted"/>
<dbReference type="RefSeq" id="WP_011447132.1">
    <property type="nucleotide sequence ID" value="NC_007796.1"/>
</dbReference>
<dbReference type="InParanoid" id="Q2FPW2"/>
<dbReference type="AlphaFoldDB" id="Q2FPW2"/>
<accession>Q2FPW2</accession>
<evidence type="ECO:0000313" key="1">
    <source>
        <dbReference type="EMBL" id="ABD39835.1"/>
    </source>
</evidence>
<evidence type="ECO:0008006" key="3">
    <source>
        <dbReference type="Google" id="ProtNLM"/>
    </source>
</evidence>
<name>Q2FPW2_METHJ</name>
<reference evidence="2" key="1">
    <citation type="journal article" date="2016" name="Stand. Genomic Sci.">
        <title>Complete genome sequence of Methanospirillum hungatei type strain JF1.</title>
        <authorList>
            <person name="Gunsalus R.P."/>
            <person name="Cook L.E."/>
            <person name="Crable B."/>
            <person name="Rohlin L."/>
            <person name="McDonald E."/>
            <person name="Mouttaki H."/>
            <person name="Sieber J.R."/>
            <person name="Poweleit N."/>
            <person name="Zhou H."/>
            <person name="Lapidus A.L."/>
            <person name="Daligault H.E."/>
            <person name="Land M."/>
            <person name="Gilna P."/>
            <person name="Ivanova N."/>
            <person name="Kyrpides N."/>
            <person name="Culley D.E."/>
            <person name="McInerney M.J."/>
        </authorList>
    </citation>
    <scope>NUCLEOTIDE SEQUENCE [LARGE SCALE GENOMIC DNA]</scope>
    <source>
        <strain evidence="2">ATCC 27890 / DSM 864 / NBRC 100397 / JF-1</strain>
    </source>
</reference>
<dbReference type="EnsemblBacteria" id="ABD39835">
    <property type="protein sequence ID" value="ABD39835"/>
    <property type="gene ID" value="Mhun_0057"/>
</dbReference>
<keyword evidence="2" id="KW-1185">Reference proteome</keyword>
<sequence length="131" mass="14262">MECIALTGIFPQVIEELKKGIPRTIELTSAHNVISLTQVTPGSLIFLTTVDCEDVTVGDTGIIAEVISVAITMKHTVESGSGYHIMEREKLAARVKLKFLSKTTIRANVTRCSITEPRIVDVVRPVAYHAG</sequence>
<evidence type="ECO:0000313" key="2">
    <source>
        <dbReference type="Proteomes" id="UP000001941"/>
    </source>
</evidence>
<dbReference type="Proteomes" id="UP000001941">
    <property type="component" value="Chromosome"/>
</dbReference>
<dbReference type="OrthoDB" id="49941at2157"/>
<dbReference type="HOGENOM" id="CLU_144580_1_0_2"/>
<dbReference type="STRING" id="323259.Mhun_0057"/>